<dbReference type="RefSeq" id="WP_019048282.1">
    <property type="nucleotide sequence ID" value="NZ_BAFO02000005.1"/>
</dbReference>
<keyword evidence="1" id="KW-0472">Membrane</keyword>
<sequence length="91" mass="9162">MLYAIIAAVVSVAVGALALLAASIAESRATAALVASRAASHFVGDGNPAGSFFDLRTRHDRLHRLSSRLLAVSAVAALAATGIAIYAVIGC</sequence>
<name>U5E338_NOCAS</name>
<dbReference type="EMBL" id="BAFO02000005">
    <property type="protein sequence ID" value="GAD81857.1"/>
    <property type="molecule type" value="Genomic_DNA"/>
</dbReference>
<accession>U5E338</accession>
<comment type="caution">
    <text evidence="2">The sequence shown here is derived from an EMBL/GenBank/DDBJ whole genome shotgun (WGS) entry which is preliminary data.</text>
</comment>
<keyword evidence="3" id="KW-1185">Reference proteome</keyword>
<reference evidence="2 3" key="1">
    <citation type="journal article" date="2014" name="BMC Genomics">
        <title>Genome based analysis of type-I polyketide synthase and nonribosomal peptide synthetase gene clusters in seven strains of five representative Nocardia species.</title>
        <authorList>
            <person name="Komaki H."/>
            <person name="Ichikawa N."/>
            <person name="Hosoyama A."/>
            <person name="Takahashi-Nakaguchi A."/>
            <person name="Matsuzawa T."/>
            <person name="Suzuki K."/>
            <person name="Fujita N."/>
            <person name="Gonoi T."/>
        </authorList>
    </citation>
    <scope>NUCLEOTIDE SEQUENCE [LARGE SCALE GENOMIC DNA]</scope>
    <source>
        <strain evidence="2 3">NBRC 15531</strain>
    </source>
</reference>
<keyword evidence="1" id="KW-1133">Transmembrane helix</keyword>
<evidence type="ECO:0000313" key="3">
    <source>
        <dbReference type="Proteomes" id="UP000017048"/>
    </source>
</evidence>
<organism evidence="2 3">
    <name type="scientific">Nocardia asteroides NBRC 15531</name>
    <dbReference type="NCBI Taxonomy" id="1110697"/>
    <lineage>
        <taxon>Bacteria</taxon>
        <taxon>Bacillati</taxon>
        <taxon>Actinomycetota</taxon>
        <taxon>Actinomycetes</taxon>
        <taxon>Mycobacteriales</taxon>
        <taxon>Nocardiaceae</taxon>
        <taxon>Nocardia</taxon>
    </lineage>
</organism>
<dbReference type="Proteomes" id="UP000017048">
    <property type="component" value="Unassembled WGS sequence"/>
</dbReference>
<proteinExistence type="predicted"/>
<evidence type="ECO:0000256" key="1">
    <source>
        <dbReference type="SAM" id="Phobius"/>
    </source>
</evidence>
<dbReference type="GeneID" id="91518873"/>
<feature type="transmembrane region" description="Helical" evidence="1">
    <location>
        <begin position="69"/>
        <end position="89"/>
    </location>
</feature>
<keyword evidence="1" id="KW-0812">Transmembrane</keyword>
<protein>
    <submittedName>
        <fullName evidence="2">Uncharacterized protein</fullName>
    </submittedName>
</protein>
<evidence type="ECO:0000313" key="2">
    <source>
        <dbReference type="EMBL" id="GAD81857.1"/>
    </source>
</evidence>
<gene>
    <name evidence="2" type="ORF">NCAST_05_02940</name>
</gene>
<dbReference type="AlphaFoldDB" id="U5E338"/>